<dbReference type="InterPro" id="IPR036034">
    <property type="entry name" value="PDZ_sf"/>
</dbReference>
<organism evidence="5 6">
    <name type="scientific">Sinocyclocheilus rhinocerous</name>
    <dbReference type="NCBI Taxonomy" id="307959"/>
    <lineage>
        <taxon>Eukaryota</taxon>
        <taxon>Metazoa</taxon>
        <taxon>Chordata</taxon>
        <taxon>Craniata</taxon>
        <taxon>Vertebrata</taxon>
        <taxon>Euteleostomi</taxon>
        <taxon>Actinopterygii</taxon>
        <taxon>Neopterygii</taxon>
        <taxon>Teleostei</taxon>
        <taxon>Ostariophysi</taxon>
        <taxon>Cypriniformes</taxon>
        <taxon>Cyprinidae</taxon>
        <taxon>Cyprininae</taxon>
        <taxon>Sinocyclocheilus</taxon>
    </lineage>
</organism>
<feature type="region of interest" description="Disordered" evidence="3">
    <location>
        <begin position="322"/>
        <end position="360"/>
    </location>
</feature>
<dbReference type="GO" id="GO:0005737">
    <property type="term" value="C:cytoplasm"/>
    <property type="evidence" value="ECO:0007669"/>
    <property type="project" value="UniProtKB-SubCell"/>
</dbReference>
<feature type="domain" description="PDZ" evidence="4">
    <location>
        <begin position="91"/>
        <end position="180"/>
    </location>
</feature>
<dbReference type="Ensembl" id="ENSSRHT00000008272.1">
    <property type="protein sequence ID" value="ENSSRHP00000008028.1"/>
    <property type="gene ID" value="ENSSRHG00000004698.1"/>
</dbReference>
<evidence type="ECO:0000313" key="5">
    <source>
        <dbReference type="Ensembl" id="ENSSRHP00000008028.1"/>
    </source>
</evidence>
<sequence length="383" mass="42534">MKNMTFRRVKKLNSNKPDSGSLCHDSGEIYFTSSKSDSCGTVDRGPSNSTEVYNYKTLAYSGGTLPRNFKKNGGLQKWKPLSHSPEPQRKTVILMKKEEDAFGFEIQTYGLHHQSENSVEMCTFVCKVHEDSPAQLAGLKVGDTIASVNDTSVEGFRHKEIVQLIKSSGNSIRYVDLNKRNSLKVSIKTKLFQQTLHEKWDEYRSLMVQEQRLVHGIVMSDVAVYESLESAGLYGSLGAPSPAAMRALCGTGSTSSSISHLSAATTEDDPLYQTCIFQGERSNNASNDELDSNQEKTQSGRPRLIRPASELFVTAKTTLTRSASTRSYLRGPPSSSSVPNGEKQQCGGFSTLQRKPKQKSFRRRLLKFIPGLNRPLEEEESKL</sequence>
<dbReference type="InterPro" id="IPR001478">
    <property type="entry name" value="PDZ"/>
</dbReference>
<name>A0A673G7C1_9TELE</name>
<dbReference type="Gene3D" id="2.30.42.10">
    <property type="match status" value="1"/>
</dbReference>
<dbReference type="PANTHER" id="PTHR15963:SF3">
    <property type="entry name" value="PROTEIN TAMALIN"/>
    <property type="match status" value="1"/>
</dbReference>
<evidence type="ECO:0000313" key="6">
    <source>
        <dbReference type="Proteomes" id="UP000472270"/>
    </source>
</evidence>
<evidence type="ECO:0000256" key="3">
    <source>
        <dbReference type="SAM" id="MobiDB-lite"/>
    </source>
</evidence>
<reference evidence="5" key="1">
    <citation type="submission" date="2025-08" db="UniProtKB">
        <authorList>
            <consortium name="Ensembl"/>
        </authorList>
    </citation>
    <scope>IDENTIFICATION</scope>
</reference>
<evidence type="ECO:0000259" key="4">
    <source>
        <dbReference type="PROSITE" id="PS50106"/>
    </source>
</evidence>
<keyword evidence="2" id="KW-0963">Cytoplasm</keyword>
<feature type="region of interest" description="Disordered" evidence="3">
    <location>
        <begin position="282"/>
        <end position="307"/>
    </location>
</feature>
<protein>
    <submittedName>
        <fullName evidence="5">General receptor for phosphoinositides 1-associated scaffold protein-like</fullName>
    </submittedName>
</protein>
<dbReference type="AlphaFoldDB" id="A0A673G7C1"/>
<dbReference type="Proteomes" id="UP000472270">
    <property type="component" value="Unassembled WGS sequence"/>
</dbReference>
<accession>A0A673G7C1</accession>
<dbReference type="PROSITE" id="PS50106">
    <property type="entry name" value="PDZ"/>
    <property type="match status" value="1"/>
</dbReference>
<dbReference type="Pfam" id="PF00595">
    <property type="entry name" value="PDZ"/>
    <property type="match status" value="1"/>
</dbReference>
<keyword evidence="6" id="KW-1185">Reference proteome</keyword>
<dbReference type="InterPro" id="IPR052122">
    <property type="entry name" value="Intracell_Traff_Signaling_Reg"/>
</dbReference>
<comment type="subcellular location">
    <subcellularLocation>
        <location evidence="1">Cytoplasm</location>
    </subcellularLocation>
</comment>
<dbReference type="SUPFAM" id="SSF50156">
    <property type="entry name" value="PDZ domain-like"/>
    <property type="match status" value="1"/>
</dbReference>
<dbReference type="CDD" id="cd06713">
    <property type="entry name" value="PDZ_tamalin_CYTIP-like"/>
    <property type="match status" value="1"/>
</dbReference>
<evidence type="ECO:0000256" key="1">
    <source>
        <dbReference type="ARBA" id="ARBA00004496"/>
    </source>
</evidence>
<gene>
    <name evidence="5" type="primary">tamalin</name>
</gene>
<feature type="compositionally biased region" description="Polar residues" evidence="3">
    <location>
        <begin position="322"/>
        <end position="353"/>
    </location>
</feature>
<dbReference type="SMART" id="SM00228">
    <property type="entry name" value="PDZ"/>
    <property type="match status" value="1"/>
</dbReference>
<evidence type="ECO:0000256" key="2">
    <source>
        <dbReference type="ARBA" id="ARBA00022490"/>
    </source>
</evidence>
<dbReference type="PANTHER" id="PTHR15963">
    <property type="entry name" value="GENERAL RECEPTOR FOR PHOSPHOINOSITIDES 1-ASSOCIATED SCAFFOLD PROTEIN-RELATED"/>
    <property type="match status" value="1"/>
</dbReference>
<reference evidence="5" key="2">
    <citation type="submission" date="2025-09" db="UniProtKB">
        <authorList>
            <consortium name="Ensembl"/>
        </authorList>
    </citation>
    <scope>IDENTIFICATION</scope>
</reference>
<proteinExistence type="predicted"/>